<reference evidence="1 2" key="1">
    <citation type="submission" date="2023-02" db="EMBL/GenBank/DDBJ databases">
        <title>LHISI_Scaffold_Assembly.</title>
        <authorList>
            <person name="Stuart O.P."/>
            <person name="Cleave R."/>
            <person name="Magrath M.J.L."/>
            <person name="Mikheyev A.S."/>
        </authorList>
    </citation>
    <scope>NUCLEOTIDE SEQUENCE [LARGE SCALE GENOMIC DNA]</scope>
    <source>
        <strain evidence="1">Daus_M_001</strain>
        <tissue evidence="1">Leg muscle</tissue>
    </source>
</reference>
<organism evidence="1 2">
    <name type="scientific">Dryococelus australis</name>
    <dbReference type="NCBI Taxonomy" id="614101"/>
    <lineage>
        <taxon>Eukaryota</taxon>
        <taxon>Metazoa</taxon>
        <taxon>Ecdysozoa</taxon>
        <taxon>Arthropoda</taxon>
        <taxon>Hexapoda</taxon>
        <taxon>Insecta</taxon>
        <taxon>Pterygota</taxon>
        <taxon>Neoptera</taxon>
        <taxon>Polyneoptera</taxon>
        <taxon>Phasmatodea</taxon>
        <taxon>Verophasmatodea</taxon>
        <taxon>Anareolatae</taxon>
        <taxon>Phasmatidae</taxon>
        <taxon>Eurycanthinae</taxon>
        <taxon>Dryococelus</taxon>
    </lineage>
</organism>
<comment type="caution">
    <text evidence="1">The sequence shown here is derived from an EMBL/GenBank/DDBJ whole genome shotgun (WGS) entry which is preliminary data.</text>
</comment>
<evidence type="ECO:0000313" key="2">
    <source>
        <dbReference type="Proteomes" id="UP001159363"/>
    </source>
</evidence>
<dbReference type="Proteomes" id="UP001159363">
    <property type="component" value="Chromosome 7"/>
</dbReference>
<protein>
    <submittedName>
        <fullName evidence="1">Uncharacterized protein</fullName>
    </submittedName>
</protein>
<gene>
    <name evidence="1" type="ORF">PR048_022460</name>
</gene>
<accession>A0ABQ9H134</accession>
<dbReference type="EMBL" id="JARBHB010000008">
    <property type="protein sequence ID" value="KAJ8877997.1"/>
    <property type="molecule type" value="Genomic_DNA"/>
</dbReference>
<name>A0ABQ9H134_9NEOP</name>
<evidence type="ECO:0000313" key="1">
    <source>
        <dbReference type="EMBL" id="KAJ8877997.1"/>
    </source>
</evidence>
<keyword evidence="2" id="KW-1185">Reference proteome</keyword>
<proteinExistence type="predicted"/>
<sequence length="105" mass="12208">MRYESPCPDTVKFKYSFQDDEQFKTLDLSRRHTTRTSLPTLTPISSTPLPLSADKVNDLKFHLQYIHPNSRQFHESFLNGLTQSSELTCRYLPDDSGENDEEDTH</sequence>